<protein>
    <submittedName>
        <fullName evidence="1">Uncharacterized protein</fullName>
    </submittedName>
</protein>
<dbReference type="AlphaFoldDB" id="A0A0F9CPD6"/>
<evidence type="ECO:0000313" key="1">
    <source>
        <dbReference type="EMBL" id="KKL07531.1"/>
    </source>
</evidence>
<comment type="caution">
    <text evidence="1">The sequence shown here is derived from an EMBL/GenBank/DDBJ whole genome shotgun (WGS) entry which is preliminary data.</text>
</comment>
<sequence length="130" mass="14696">MAPQLYAWDIFGTLFKNEMKAGLNDNNIKMDKLLEMNINLNSKIDANMKVVAGIDKSVQAGRDVNTTITNDPAILKSVIGVWSAIIMFLLKSQRDTKKWLMKMIVSKNKYKAKTKDLEEEKLKKAEGTTT</sequence>
<reference evidence="1" key="1">
    <citation type="journal article" date="2015" name="Nature">
        <title>Complex archaea that bridge the gap between prokaryotes and eukaryotes.</title>
        <authorList>
            <person name="Spang A."/>
            <person name="Saw J.H."/>
            <person name="Jorgensen S.L."/>
            <person name="Zaremba-Niedzwiedzka K."/>
            <person name="Martijn J."/>
            <person name="Lind A.E."/>
            <person name="van Eijk R."/>
            <person name="Schleper C."/>
            <person name="Guy L."/>
            <person name="Ettema T.J."/>
        </authorList>
    </citation>
    <scope>NUCLEOTIDE SEQUENCE</scope>
</reference>
<proteinExistence type="predicted"/>
<organism evidence="1">
    <name type="scientific">marine sediment metagenome</name>
    <dbReference type="NCBI Taxonomy" id="412755"/>
    <lineage>
        <taxon>unclassified sequences</taxon>
        <taxon>metagenomes</taxon>
        <taxon>ecological metagenomes</taxon>
    </lineage>
</organism>
<gene>
    <name evidence="1" type="ORF">LCGC14_2585090</name>
</gene>
<name>A0A0F9CPD6_9ZZZZ</name>
<dbReference type="EMBL" id="LAZR01043256">
    <property type="protein sequence ID" value="KKL07531.1"/>
    <property type="molecule type" value="Genomic_DNA"/>
</dbReference>
<accession>A0A0F9CPD6</accession>